<gene>
    <name evidence="2" type="ORF">CLAFUR5_01693</name>
</gene>
<dbReference type="GeneID" id="71981571"/>
<dbReference type="AlphaFoldDB" id="A0A9Q8P4B7"/>
<dbReference type="Gene3D" id="3.30.70.330">
    <property type="match status" value="1"/>
</dbReference>
<organism evidence="2 3">
    <name type="scientific">Passalora fulva</name>
    <name type="common">Tomato leaf mold</name>
    <name type="synonym">Cladosporium fulvum</name>
    <dbReference type="NCBI Taxonomy" id="5499"/>
    <lineage>
        <taxon>Eukaryota</taxon>
        <taxon>Fungi</taxon>
        <taxon>Dikarya</taxon>
        <taxon>Ascomycota</taxon>
        <taxon>Pezizomycotina</taxon>
        <taxon>Dothideomycetes</taxon>
        <taxon>Dothideomycetidae</taxon>
        <taxon>Mycosphaerellales</taxon>
        <taxon>Mycosphaerellaceae</taxon>
        <taxon>Fulvia</taxon>
    </lineage>
</organism>
<feature type="compositionally biased region" description="Low complexity" evidence="1">
    <location>
        <begin position="280"/>
        <end position="291"/>
    </location>
</feature>
<reference evidence="2" key="1">
    <citation type="submission" date="2021-12" db="EMBL/GenBank/DDBJ databases">
        <authorList>
            <person name="Zaccaron A."/>
            <person name="Stergiopoulos I."/>
        </authorList>
    </citation>
    <scope>NUCLEOTIDE SEQUENCE</scope>
    <source>
        <strain evidence="2">Race5_Kim</strain>
    </source>
</reference>
<name>A0A9Q8P4B7_PASFU</name>
<proteinExistence type="predicted"/>
<dbReference type="OrthoDB" id="8033832at2759"/>
<evidence type="ECO:0000313" key="2">
    <source>
        <dbReference type="EMBL" id="UJO12572.1"/>
    </source>
</evidence>
<feature type="compositionally biased region" description="Polar residues" evidence="1">
    <location>
        <begin position="261"/>
        <end position="279"/>
    </location>
</feature>
<keyword evidence="3" id="KW-1185">Reference proteome</keyword>
<evidence type="ECO:0000313" key="3">
    <source>
        <dbReference type="Proteomes" id="UP000756132"/>
    </source>
</evidence>
<sequence length="430" mass="46795">MFNLRSSQQQRPLGMQVHAVPEAERYIDSTGRKLPWSYDTANTNADNEPAPQEKGPFGRSMRRTRSGASRSRSKTAEPRREEDRLKAENTAAEDLVFGSLRRAGTKDESKREALGEVDPNSQAASGRGADDEPTEVLLYGFGEDLQWSAIDFYERVSNGVILEDYERAPPGSRYDTSRTLGRAAAQKSISRAALRKKNKFAGGGHWIKVTFDTRGAAELAIARAPHTIKGHMVFAEFFVGHGPQKDEPVLATQAGAQITSDALPPTFSTLPQDQGTPEGSSATASSATATAPDGSRQGRIPPPPWNMALAGVVQDSPAASTSTMNGAAPQRPVTTSFQTQSQSQTVLQPRRGRIEGATRIEPLPAELAMAPKQPKASWTSWIGASEVIGSAVPRKQDNTFDWEVASFYWKLFYLLDQLLGTDFCGLRLDD</sequence>
<feature type="compositionally biased region" description="Polar residues" evidence="1">
    <location>
        <begin position="1"/>
        <end position="11"/>
    </location>
</feature>
<dbReference type="Proteomes" id="UP000756132">
    <property type="component" value="Chromosome 1"/>
</dbReference>
<feature type="compositionally biased region" description="Basic and acidic residues" evidence="1">
    <location>
        <begin position="21"/>
        <end position="31"/>
    </location>
</feature>
<feature type="compositionally biased region" description="Basic and acidic residues" evidence="1">
    <location>
        <begin position="104"/>
        <end position="114"/>
    </location>
</feature>
<accession>A0A9Q8P4B7</accession>
<dbReference type="InterPro" id="IPR012677">
    <property type="entry name" value="Nucleotide-bd_a/b_plait_sf"/>
</dbReference>
<dbReference type="KEGG" id="ffu:CLAFUR5_01693"/>
<reference evidence="2" key="2">
    <citation type="journal article" date="2022" name="Microb. Genom.">
        <title>A chromosome-scale genome assembly of the tomato pathogen Cladosporium fulvum reveals a compartmentalized genome architecture and the presence of a dispensable chromosome.</title>
        <authorList>
            <person name="Zaccaron A.Z."/>
            <person name="Chen L.H."/>
            <person name="Samaras A."/>
            <person name="Stergiopoulos I."/>
        </authorList>
    </citation>
    <scope>NUCLEOTIDE SEQUENCE</scope>
    <source>
        <strain evidence="2">Race5_Kim</strain>
    </source>
</reference>
<dbReference type="RefSeq" id="XP_047756938.1">
    <property type="nucleotide sequence ID" value="XM_047900841.1"/>
</dbReference>
<feature type="compositionally biased region" description="Low complexity" evidence="1">
    <location>
        <begin position="334"/>
        <end position="345"/>
    </location>
</feature>
<feature type="compositionally biased region" description="Basic and acidic residues" evidence="1">
    <location>
        <begin position="74"/>
        <end position="87"/>
    </location>
</feature>
<feature type="region of interest" description="Disordered" evidence="1">
    <location>
        <begin position="261"/>
        <end position="348"/>
    </location>
</feature>
<dbReference type="OMA" id="QGMICED"/>
<dbReference type="EMBL" id="CP090163">
    <property type="protein sequence ID" value="UJO12572.1"/>
    <property type="molecule type" value="Genomic_DNA"/>
</dbReference>
<feature type="region of interest" description="Disordered" evidence="1">
    <location>
        <begin position="1"/>
        <end position="132"/>
    </location>
</feature>
<evidence type="ECO:0000256" key="1">
    <source>
        <dbReference type="SAM" id="MobiDB-lite"/>
    </source>
</evidence>
<protein>
    <submittedName>
        <fullName evidence="2">Nucleoporin NUP53</fullName>
    </submittedName>
</protein>